<dbReference type="EMBL" id="JAAMPI010000560">
    <property type="protein sequence ID" value="KAF4630343.1"/>
    <property type="molecule type" value="Genomic_DNA"/>
</dbReference>
<protein>
    <submittedName>
        <fullName evidence="2">Uncharacterized protein</fullName>
    </submittedName>
</protein>
<feature type="region of interest" description="Disordered" evidence="1">
    <location>
        <begin position="60"/>
        <end position="83"/>
    </location>
</feature>
<evidence type="ECO:0000313" key="2">
    <source>
        <dbReference type="EMBL" id="KAF4630343.1"/>
    </source>
</evidence>
<gene>
    <name evidence="2" type="ORF">G7Y89_g7804</name>
</gene>
<evidence type="ECO:0000256" key="1">
    <source>
        <dbReference type="SAM" id="MobiDB-lite"/>
    </source>
</evidence>
<comment type="caution">
    <text evidence="2">The sequence shown here is derived from an EMBL/GenBank/DDBJ whole genome shotgun (WGS) entry which is preliminary data.</text>
</comment>
<dbReference type="OrthoDB" id="3945787at2759"/>
<organism evidence="2 3">
    <name type="scientific">Cudoniella acicularis</name>
    <dbReference type="NCBI Taxonomy" id="354080"/>
    <lineage>
        <taxon>Eukaryota</taxon>
        <taxon>Fungi</taxon>
        <taxon>Dikarya</taxon>
        <taxon>Ascomycota</taxon>
        <taxon>Pezizomycotina</taxon>
        <taxon>Leotiomycetes</taxon>
        <taxon>Helotiales</taxon>
        <taxon>Tricladiaceae</taxon>
        <taxon>Cudoniella</taxon>
    </lineage>
</organism>
<evidence type="ECO:0000313" key="3">
    <source>
        <dbReference type="Proteomes" id="UP000566819"/>
    </source>
</evidence>
<name>A0A8H4W176_9HELO</name>
<sequence>MTRVPDHPPPKEYTSFKRPSNNCCVSATVQRIWNNSPQSVYDNYSSCVLCPTLSSVPQDDTYSIPHPSTHAENDFQEVSSDDKISTNLKSTLTPPLDQPLMIPEPPEKFKYLFQQAMEYLSPPSSHALPTDSAVFYSADGDTAAAAYAFKWRLFDFNTIFKGMSKSNSMVVLTGGGHDGDIIIEILSAAMSRASSGIVRVFMPPFGLKEGSTFAAFEWPELVANWKVSKIIWLNKDNDLHTVVLWQAGDERNPYPLNTPWILTSPAFLVPRALNASTSSLTLNGQATTVSSRTTTSQPPDITPPPILPGSYDGIDDDDLDCWRAYLSYTSRSTAIDYAQSDDFVWKRTWVIPTSYASDWSTSTSYPPVTVLCDGKPRAVGSRSFTSFETTQTFYNITTATTYYPRKPTCTIDSYGSACRNVFKTYSAAVSSIESLSLTTVWPGDDRDRIWAVMSPPCHTVDSYPTTSTVVTCSLVQATIADFRALYWPVTTAGDFCANGTKSTIRAEETRPGTPNTARYEDMIFTSPNFYYYISSAQIKTFTGFSGGQSQWADYGTAVETATVSINPEETPISTIVATSCRYYRHGGSSCPTTTLPFNLADLNTAAASAYFHLYRSRSGENKTIYQDDYKPIATFPPVGIKSADPQWKICDTFVGGETRRPTYFALPTADFDPDRAAIKVAPTPTAPKPGFLVSSMASITATSSLHSPTPTAGDSDVEN</sequence>
<proteinExistence type="predicted"/>
<keyword evidence="3" id="KW-1185">Reference proteome</keyword>
<reference evidence="2 3" key="1">
    <citation type="submission" date="2020-03" db="EMBL/GenBank/DDBJ databases">
        <title>Draft Genome Sequence of Cudoniella acicularis.</title>
        <authorList>
            <person name="Buettner E."/>
            <person name="Kellner H."/>
        </authorList>
    </citation>
    <scope>NUCLEOTIDE SEQUENCE [LARGE SCALE GENOMIC DNA]</scope>
    <source>
        <strain evidence="2 3">DSM 108380</strain>
    </source>
</reference>
<feature type="region of interest" description="Disordered" evidence="1">
    <location>
        <begin position="284"/>
        <end position="312"/>
    </location>
</feature>
<accession>A0A8H4W176</accession>
<dbReference type="AlphaFoldDB" id="A0A8H4W176"/>
<dbReference type="Proteomes" id="UP000566819">
    <property type="component" value="Unassembled WGS sequence"/>
</dbReference>